<keyword evidence="2" id="KW-1185">Reference proteome</keyword>
<dbReference type="Proteomes" id="UP000054166">
    <property type="component" value="Unassembled WGS sequence"/>
</dbReference>
<protein>
    <recommendedName>
        <fullName evidence="3">F-box domain-containing protein</fullName>
    </recommendedName>
</protein>
<dbReference type="EMBL" id="KN833061">
    <property type="protein sequence ID" value="KIM74392.1"/>
    <property type="molecule type" value="Genomic_DNA"/>
</dbReference>
<sequence length="111" mass="12646">MVSKTRRRPEKVLSPSPSVFDKLPPELCEHIFSFACLDDGYTGRSLSLVSRYISEASKPVRFQSLVVRNLPQAQALASILEKESPLHRRVRHLFVVCNYQQMYTSAIIHGD</sequence>
<gene>
    <name evidence="1" type="ORF">PILCRDRAFT_80097</name>
</gene>
<reference evidence="2" key="2">
    <citation type="submission" date="2015-01" db="EMBL/GenBank/DDBJ databases">
        <title>Evolutionary Origins and Diversification of the Mycorrhizal Mutualists.</title>
        <authorList>
            <consortium name="DOE Joint Genome Institute"/>
            <consortium name="Mycorrhizal Genomics Consortium"/>
            <person name="Kohler A."/>
            <person name="Kuo A."/>
            <person name="Nagy L.G."/>
            <person name="Floudas D."/>
            <person name="Copeland A."/>
            <person name="Barry K.W."/>
            <person name="Cichocki N."/>
            <person name="Veneault-Fourrey C."/>
            <person name="LaButti K."/>
            <person name="Lindquist E.A."/>
            <person name="Lipzen A."/>
            <person name="Lundell T."/>
            <person name="Morin E."/>
            <person name="Murat C."/>
            <person name="Riley R."/>
            <person name="Ohm R."/>
            <person name="Sun H."/>
            <person name="Tunlid A."/>
            <person name="Henrissat B."/>
            <person name="Grigoriev I.V."/>
            <person name="Hibbett D.S."/>
            <person name="Martin F."/>
        </authorList>
    </citation>
    <scope>NUCLEOTIDE SEQUENCE [LARGE SCALE GENOMIC DNA]</scope>
    <source>
        <strain evidence="2">F 1598</strain>
    </source>
</reference>
<dbReference type="HOGENOM" id="CLU_172948_0_0_1"/>
<organism evidence="1 2">
    <name type="scientific">Piloderma croceum (strain F 1598)</name>
    <dbReference type="NCBI Taxonomy" id="765440"/>
    <lineage>
        <taxon>Eukaryota</taxon>
        <taxon>Fungi</taxon>
        <taxon>Dikarya</taxon>
        <taxon>Basidiomycota</taxon>
        <taxon>Agaricomycotina</taxon>
        <taxon>Agaricomycetes</taxon>
        <taxon>Agaricomycetidae</taxon>
        <taxon>Atheliales</taxon>
        <taxon>Atheliaceae</taxon>
        <taxon>Piloderma</taxon>
    </lineage>
</organism>
<reference evidence="1 2" key="1">
    <citation type="submission" date="2014-04" db="EMBL/GenBank/DDBJ databases">
        <authorList>
            <consortium name="DOE Joint Genome Institute"/>
            <person name="Kuo A."/>
            <person name="Tarkka M."/>
            <person name="Buscot F."/>
            <person name="Kohler A."/>
            <person name="Nagy L.G."/>
            <person name="Floudas D."/>
            <person name="Copeland A."/>
            <person name="Barry K.W."/>
            <person name="Cichocki N."/>
            <person name="Veneault-Fourrey C."/>
            <person name="LaButti K."/>
            <person name="Lindquist E.A."/>
            <person name="Lipzen A."/>
            <person name="Lundell T."/>
            <person name="Morin E."/>
            <person name="Murat C."/>
            <person name="Sun H."/>
            <person name="Tunlid A."/>
            <person name="Henrissat B."/>
            <person name="Grigoriev I.V."/>
            <person name="Hibbett D.S."/>
            <person name="Martin F."/>
            <person name="Nordberg H.P."/>
            <person name="Cantor M.N."/>
            <person name="Hua S.X."/>
        </authorList>
    </citation>
    <scope>NUCLEOTIDE SEQUENCE [LARGE SCALE GENOMIC DNA]</scope>
    <source>
        <strain evidence="1 2">F 1598</strain>
    </source>
</reference>
<dbReference type="AlphaFoldDB" id="A0A0C3BAN4"/>
<evidence type="ECO:0000313" key="2">
    <source>
        <dbReference type="Proteomes" id="UP000054166"/>
    </source>
</evidence>
<dbReference type="STRING" id="765440.A0A0C3BAN4"/>
<evidence type="ECO:0000313" key="1">
    <source>
        <dbReference type="EMBL" id="KIM74392.1"/>
    </source>
</evidence>
<accession>A0A0C3BAN4</accession>
<feature type="non-terminal residue" evidence="1">
    <location>
        <position position="111"/>
    </location>
</feature>
<dbReference type="OrthoDB" id="2748701at2759"/>
<dbReference type="InParanoid" id="A0A0C3BAN4"/>
<name>A0A0C3BAN4_PILCF</name>
<proteinExistence type="predicted"/>
<evidence type="ECO:0008006" key="3">
    <source>
        <dbReference type="Google" id="ProtNLM"/>
    </source>
</evidence>